<dbReference type="HOGENOM" id="CLU_046525_0_2_5"/>
<dbReference type="InterPro" id="IPR006037">
    <property type="entry name" value="RCK_C"/>
</dbReference>
<dbReference type="PRINTS" id="PR00335">
    <property type="entry name" value="KUPTAKETRKA"/>
</dbReference>
<dbReference type="InterPro" id="IPR006036">
    <property type="entry name" value="K_uptake_TrkA"/>
</dbReference>
<dbReference type="RefSeq" id="WP_015089066.1">
    <property type="nucleotide sequence ID" value="NC_019566.1"/>
</dbReference>
<dbReference type="InterPro" id="IPR050721">
    <property type="entry name" value="Trk_Ktr_HKT_K-transport"/>
</dbReference>
<dbReference type="eggNOG" id="COG0569">
    <property type="taxonomic scope" value="Bacteria"/>
</dbReference>
<accession>K7Z613</accession>
<dbReference type="PANTHER" id="PTHR43833:SF5">
    <property type="entry name" value="TRK SYSTEM POTASSIUM UPTAKE PROTEIN TRKA"/>
    <property type="match status" value="1"/>
</dbReference>
<evidence type="ECO:0000256" key="1">
    <source>
        <dbReference type="ARBA" id="ARBA00017378"/>
    </source>
</evidence>
<evidence type="ECO:0000313" key="10">
    <source>
        <dbReference type="Proteomes" id="UP000010077"/>
    </source>
</evidence>
<keyword evidence="2" id="KW-0813">Transport</keyword>
<dbReference type="AlphaFoldDB" id="K7Z613"/>
<keyword evidence="5" id="KW-0520">NAD</keyword>
<keyword evidence="10" id="KW-1185">Reference proteome</keyword>
<dbReference type="Pfam" id="PF02080">
    <property type="entry name" value="TrkA_C"/>
    <property type="match status" value="1"/>
</dbReference>
<evidence type="ECO:0000256" key="3">
    <source>
        <dbReference type="ARBA" id="ARBA00022538"/>
    </source>
</evidence>
<dbReference type="PATRIC" id="fig|1193729.4.peg.719"/>
<keyword evidence="3" id="KW-0633">Potassium transport</keyword>
<evidence type="ECO:0000256" key="5">
    <source>
        <dbReference type="ARBA" id="ARBA00023027"/>
    </source>
</evidence>
<sequence length="458" mass="50203">MKIVICGAGQVGTNIAKQLASEQNDVILIDQSTELIQHISDTLDVRGIVGLAAYPSVLEAAGAREADMLIAVTYSDEVNMMACQVAHSIFNIPIKIARVRNQDYLNPTWGNLFSNEHIPIDVIISPEQEVARAIGQRLELPGTLEALPMANGKIKIVGIRCNKTTPIIHTPLKHLASLFAKLLVVIIGIIRDNKTILLKTEEQLLPGDDVYFVCDNEQISYTLASFGNKEPEPRSIIIAGGGNIGLAIAEEIECKHRGVTTKLIECKNSRAHYIAQSLKNITVINGNVLDPEIMEEANISQGETFIAVSDDDEVNILSSLLAKRFGCKRTISLTNSSTYAPLINQIGIDTLVNPRTITVSTILQHVRQGHICQIYSIREDFGEIIEAEITEKSVLTGHPLKNTPLPPGVTISAIVRRDKVILPTSDTVICVNDRVIVFANYKVVKKIEKLFSIGSDFF</sequence>
<dbReference type="OrthoDB" id="9775180at2"/>
<dbReference type="PROSITE" id="PS51202">
    <property type="entry name" value="RCK_C"/>
    <property type="match status" value="2"/>
</dbReference>
<dbReference type="SUPFAM" id="SSF51735">
    <property type="entry name" value="NAD(P)-binding Rossmann-fold domains"/>
    <property type="match status" value="2"/>
</dbReference>
<dbReference type="KEGG" id="thal:A1OE_1399"/>
<dbReference type="InterPro" id="IPR036291">
    <property type="entry name" value="NAD(P)-bd_dom_sf"/>
</dbReference>
<dbReference type="GO" id="GO:0015079">
    <property type="term" value="F:potassium ion transmembrane transporter activity"/>
    <property type="evidence" value="ECO:0007669"/>
    <property type="project" value="InterPro"/>
</dbReference>
<proteinExistence type="predicted"/>
<reference evidence="9 10" key="1">
    <citation type="journal article" date="2012" name="Proc. Natl. Acad. Sci. U.S.A.">
        <title>Genome streamlining and chemical defense in a coral reef symbiosis.</title>
        <authorList>
            <person name="Kwan J.C."/>
            <person name="Donia M.S."/>
            <person name="Han A.W."/>
            <person name="Hirose E."/>
            <person name="Haygood M.G."/>
            <person name="Schmidt E.W."/>
        </authorList>
    </citation>
    <scope>NUCLEOTIDE SEQUENCE [LARGE SCALE GENOMIC DNA]</scope>
    <source>
        <strain evidence="9 10">L2</strain>
    </source>
</reference>
<evidence type="ECO:0000259" key="7">
    <source>
        <dbReference type="PROSITE" id="PS51201"/>
    </source>
</evidence>
<evidence type="ECO:0000259" key="8">
    <source>
        <dbReference type="PROSITE" id="PS51202"/>
    </source>
</evidence>
<dbReference type="InterPro" id="IPR003148">
    <property type="entry name" value="RCK_N"/>
</dbReference>
<dbReference type="PROSITE" id="PS51201">
    <property type="entry name" value="RCK_N"/>
    <property type="match status" value="2"/>
</dbReference>
<feature type="domain" description="RCK N-terminal" evidence="7">
    <location>
        <begin position="233"/>
        <end position="352"/>
    </location>
</feature>
<evidence type="ECO:0000256" key="2">
    <source>
        <dbReference type="ARBA" id="ARBA00022448"/>
    </source>
</evidence>
<evidence type="ECO:0000256" key="4">
    <source>
        <dbReference type="ARBA" id="ARBA00022958"/>
    </source>
</evidence>
<evidence type="ECO:0000313" key="9">
    <source>
        <dbReference type="EMBL" id="AFX99568.1"/>
    </source>
</evidence>
<organism evidence="9 10">
    <name type="scientific">Candidatus Endolissoclinum faulkneri L2</name>
    <dbReference type="NCBI Taxonomy" id="1193729"/>
    <lineage>
        <taxon>Bacteria</taxon>
        <taxon>Pseudomonadati</taxon>
        <taxon>Pseudomonadota</taxon>
        <taxon>Alphaproteobacteria</taxon>
        <taxon>Rhodospirillales</taxon>
        <taxon>Rhodospirillaceae</taxon>
        <taxon>Candidatus Endolissoclinum</taxon>
    </lineage>
</organism>
<keyword evidence="6" id="KW-0406">Ion transport</keyword>
<dbReference type="STRING" id="1193729.A1OE_1399"/>
<dbReference type="PANTHER" id="PTHR43833">
    <property type="entry name" value="POTASSIUM CHANNEL PROTEIN 2-RELATED-RELATED"/>
    <property type="match status" value="1"/>
</dbReference>
<protein>
    <recommendedName>
        <fullName evidence="1">Trk system potassium uptake protein TrkA</fullName>
    </recommendedName>
</protein>
<gene>
    <name evidence="9" type="ORF">A1OE_1399</name>
</gene>
<feature type="domain" description="RCK C-terminal" evidence="8">
    <location>
        <begin position="144"/>
        <end position="229"/>
    </location>
</feature>
<evidence type="ECO:0000256" key="6">
    <source>
        <dbReference type="ARBA" id="ARBA00023065"/>
    </source>
</evidence>
<dbReference type="Gene3D" id="3.40.50.720">
    <property type="entry name" value="NAD(P)-binding Rossmann-like Domain"/>
    <property type="match status" value="2"/>
</dbReference>
<feature type="domain" description="RCK C-terminal" evidence="8">
    <location>
        <begin position="372"/>
        <end position="453"/>
    </location>
</feature>
<dbReference type="Pfam" id="PF02254">
    <property type="entry name" value="TrkA_N"/>
    <property type="match status" value="2"/>
</dbReference>
<dbReference type="Proteomes" id="UP000010077">
    <property type="component" value="Chromosome"/>
</dbReference>
<dbReference type="NCBIfam" id="NF007031">
    <property type="entry name" value="PRK09496.1-2"/>
    <property type="match status" value="1"/>
</dbReference>
<dbReference type="Gene3D" id="3.30.70.1450">
    <property type="entry name" value="Regulator of K+ conductance, C-terminal domain"/>
    <property type="match status" value="2"/>
</dbReference>
<feature type="domain" description="RCK N-terminal" evidence="7">
    <location>
        <begin position="1"/>
        <end position="124"/>
    </location>
</feature>
<keyword evidence="4" id="KW-0630">Potassium</keyword>
<dbReference type="GO" id="GO:0005886">
    <property type="term" value="C:plasma membrane"/>
    <property type="evidence" value="ECO:0007669"/>
    <property type="project" value="InterPro"/>
</dbReference>
<dbReference type="NCBIfam" id="NF007032">
    <property type="entry name" value="PRK09496.1-4"/>
    <property type="match status" value="1"/>
</dbReference>
<dbReference type="NCBIfam" id="NF007039">
    <property type="entry name" value="PRK09496.3-2"/>
    <property type="match status" value="1"/>
</dbReference>
<dbReference type="SUPFAM" id="SSF116726">
    <property type="entry name" value="TrkA C-terminal domain-like"/>
    <property type="match status" value="2"/>
</dbReference>
<dbReference type="NCBIfam" id="NF007030">
    <property type="entry name" value="PRK09496.1-1"/>
    <property type="match status" value="1"/>
</dbReference>
<dbReference type="EMBL" id="CP003539">
    <property type="protein sequence ID" value="AFX99568.1"/>
    <property type="molecule type" value="Genomic_DNA"/>
</dbReference>
<dbReference type="InterPro" id="IPR036721">
    <property type="entry name" value="RCK_C_sf"/>
</dbReference>
<name>K7Z613_9PROT</name>